<dbReference type="GO" id="GO:0005975">
    <property type="term" value="P:carbohydrate metabolic process"/>
    <property type="evidence" value="ECO:0007669"/>
    <property type="project" value="InterPro"/>
</dbReference>
<sequence>MRFNDGFWLLKNGVKSYYGLQVTQTKEKDGAFELQVATRPIRHRGDTLGGPVLSVKVHSPTEGVIGVKLDHFSHSAPFPVIPLFPDDQAIPNSTFATSETGCSISSGGLTAEITANPYTITFKSPTRTLTFAGAKYQGVFDVPSLWTLNSAANSSCLALDPSSNPTPGPLPEIVRYINSELNISPGELVYGFGEQFGSFVKNGQSIKVWNQDGGTSSEQAYKCIPFYITNRNYGVFINNPGEIEVEVGSEKVSRVGTSIAGNSLEYFIIYGETPLEILEKYTRMTGRPALLPQWTFGLWLSTSFLTSYSSSTVSGFLQGMADRDCPVRVFHIDCFWMKQYEWCSFTFDPEFFPDPKAYLSEIKQKYRVKICLWINPYISQLSPIFAEGVEGGYFIKRKDGTPWQWDLWQPGLAVVDLTNPAACKWYTDKLAALMDLGVDCFKTDFGERIPHVSIVYHNGADPMRMHNSYAVIYNELVFKLIETRLGKGEAVVFARAAATGGQRFPGPWLCYFLSPCHGYVTYTPLVHWGGDCESTWEAMAEALRGALSLTTSGFAFASHDIGGFEGHPDPQIYQRWVAFGLFSSHSRLHGSSSYRVPWQYGEDAAKSMSKFVEAKHRLMPYLYSFAVQAHSNGHPLQRAMFLEFLGDRTTHSLDRQYMLGPSLLVAPVFVDAEEESEYYIPTGRWTSFFHPERTVQGPVWIKEVVPLDEIPVWVRPGSILCLGPEKIGRPDYDYREKLEIRIYEIAEGQSVETQIPGSTGTASSVTTIRAEKKNGEIKVNVIAGKCEVAALSVFGENIKGATGGRVEATRVIVEAGVTEIVVKI</sequence>
<dbReference type="Gene3D" id="2.60.40.1180">
    <property type="entry name" value="Golgi alpha-mannosidase II"/>
    <property type="match status" value="2"/>
</dbReference>
<dbReference type="InterPro" id="IPR017853">
    <property type="entry name" value="GH"/>
</dbReference>
<organism evidence="10 11">
    <name type="scientific">Mycena maculata</name>
    <dbReference type="NCBI Taxonomy" id="230809"/>
    <lineage>
        <taxon>Eukaryota</taxon>
        <taxon>Fungi</taxon>
        <taxon>Dikarya</taxon>
        <taxon>Basidiomycota</taxon>
        <taxon>Agaricomycotina</taxon>
        <taxon>Agaricomycetes</taxon>
        <taxon>Agaricomycetidae</taxon>
        <taxon>Agaricales</taxon>
        <taxon>Marasmiineae</taxon>
        <taxon>Mycenaceae</taxon>
        <taxon>Mycena</taxon>
    </lineage>
</organism>
<evidence type="ECO:0000313" key="10">
    <source>
        <dbReference type="EMBL" id="KAJ7734944.1"/>
    </source>
</evidence>
<dbReference type="InterPro" id="IPR000322">
    <property type="entry name" value="Glyco_hydro_31_TIM"/>
</dbReference>
<dbReference type="CDD" id="cd14752">
    <property type="entry name" value="GH31_N"/>
    <property type="match status" value="1"/>
</dbReference>
<dbReference type="CDD" id="cd06593">
    <property type="entry name" value="GH31_xylosidase_YicI"/>
    <property type="match status" value="1"/>
</dbReference>
<dbReference type="GO" id="GO:0061634">
    <property type="term" value="F:alpha-D-xyloside xylohydrolase"/>
    <property type="evidence" value="ECO:0007669"/>
    <property type="project" value="UniProtKB-EC"/>
</dbReference>
<dbReference type="Proteomes" id="UP001215280">
    <property type="component" value="Unassembled WGS sequence"/>
</dbReference>
<dbReference type="AlphaFoldDB" id="A0AAD7I4L2"/>
<dbReference type="EC" id="3.2.1.177" evidence="5"/>
<dbReference type="Pfam" id="PF01055">
    <property type="entry name" value="Glyco_hydro_31_2nd"/>
    <property type="match status" value="2"/>
</dbReference>
<feature type="domain" description="Glycoside hydrolase family 31 TIM barrel" evidence="7">
    <location>
        <begin position="288"/>
        <end position="509"/>
    </location>
</feature>
<comment type="caution">
    <text evidence="10">The sequence shown here is derived from an EMBL/GenBank/DDBJ whole genome shotgun (WGS) entry which is preliminary data.</text>
</comment>
<dbReference type="SUPFAM" id="SSF51445">
    <property type="entry name" value="(Trans)glycosidases"/>
    <property type="match status" value="1"/>
</dbReference>
<dbReference type="GO" id="GO:0030246">
    <property type="term" value="F:carbohydrate binding"/>
    <property type="evidence" value="ECO:0007669"/>
    <property type="project" value="InterPro"/>
</dbReference>
<dbReference type="Gene3D" id="2.60.40.1760">
    <property type="entry name" value="glycosyl hydrolase (family 31)"/>
    <property type="match status" value="1"/>
</dbReference>
<comment type="similarity">
    <text evidence="1 6">Belongs to the glycosyl hydrolase 31 family.</text>
</comment>
<evidence type="ECO:0000256" key="3">
    <source>
        <dbReference type="ARBA" id="ARBA00023295"/>
    </source>
</evidence>
<reference evidence="10" key="1">
    <citation type="submission" date="2023-03" db="EMBL/GenBank/DDBJ databases">
        <title>Massive genome expansion in bonnet fungi (Mycena s.s.) driven by repeated elements and novel gene families across ecological guilds.</title>
        <authorList>
            <consortium name="Lawrence Berkeley National Laboratory"/>
            <person name="Harder C.B."/>
            <person name="Miyauchi S."/>
            <person name="Viragh M."/>
            <person name="Kuo A."/>
            <person name="Thoen E."/>
            <person name="Andreopoulos B."/>
            <person name="Lu D."/>
            <person name="Skrede I."/>
            <person name="Drula E."/>
            <person name="Henrissat B."/>
            <person name="Morin E."/>
            <person name="Kohler A."/>
            <person name="Barry K."/>
            <person name="LaButti K."/>
            <person name="Morin E."/>
            <person name="Salamov A."/>
            <person name="Lipzen A."/>
            <person name="Mereny Z."/>
            <person name="Hegedus B."/>
            <person name="Baldrian P."/>
            <person name="Stursova M."/>
            <person name="Weitz H."/>
            <person name="Taylor A."/>
            <person name="Grigoriev I.V."/>
            <person name="Nagy L.G."/>
            <person name="Martin F."/>
            <person name="Kauserud H."/>
        </authorList>
    </citation>
    <scope>NUCLEOTIDE SEQUENCE</scope>
    <source>
        <strain evidence="10">CBHHK188m</strain>
    </source>
</reference>
<feature type="domain" description="Glycosyl hydrolase family 31 C-terminal" evidence="9">
    <location>
        <begin position="633"/>
        <end position="720"/>
    </location>
</feature>
<comment type="catalytic activity">
    <reaction evidence="4">
        <text>Hydrolysis of terminal, non-reducing alpha-D-xylose residues with release of alpha-D-xylose.</text>
        <dbReference type="EC" id="3.2.1.177"/>
    </reaction>
</comment>
<evidence type="ECO:0000256" key="5">
    <source>
        <dbReference type="ARBA" id="ARBA00066962"/>
    </source>
</evidence>
<evidence type="ECO:0000256" key="2">
    <source>
        <dbReference type="ARBA" id="ARBA00022801"/>
    </source>
</evidence>
<dbReference type="InterPro" id="IPR048395">
    <property type="entry name" value="Glyco_hydro_31_C"/>
</dbReference>
<dbReference type="PANTHER" id="PTHR43053:SF4">
    <property type="entry name" value="MYOGENESIS-REGULATING GLYCOSIDASE"/>
    <property type="match status" value="1"/>
</dbReference>
<dbReference type="EMBL" id="JARJLG010000158">
    <property type="protein sequence ID" value="KAJ7734944.1"/>
    <property type="molecule type" value="Genomic_DNA"/>
</dbReference>
<evidence type="ECO:0000256" key="4">
    <source>
        <dbReference type="ARBA" id="ARBA00052064"/>
    </source>
</evidence>
<accession>A0AAD7I4L2</accession>
<evidence type="ECO:0000256" key="6">
    <source>
        <dbReference type="RuleBase" id="RU361185"/>
    </source>
</evidence>
<feature type="domain" description="Glycoside hydrolase family 31 TIM barrel" evidence="7">
    <location>
        <begin position="524"/>
        <end position="624"/>
    </location>
</feature>
<dbReference type="InterPro" id="IPR011013">
    <property type="entry name" value="Gal_mutarotase_sf_dom"/>
</dbReference>
<evidence type="ECO:0000256" key="1">
    <source>
        <dbReference type="ARBA" id="ARBA00007806"/>
    </source>
</evidence>
<dbReference type="PANTHER" id="PTHR43053">
    <property type="entry name" value="GLYCOSIDASE FAMILY 31"/>
    <property type="match status" value="1"/>
</dbReference>
<dbReference type="NCBIfam" id="NF007940">
    <property type="entry name" value="PRK10658.1"/>
    <property type="match status" value="1"/>
</dbReference>
<protein>
    <recommendedName>
        <fullName evidence="5">alpha-D-xyloside xylohydrolase</fullName>
        <ecNumber evidence="5">3.2.1.177</ecNumber>
    </recommendedName>
</protein>
<dbReference type="InterPro" id="IPR025887">
    <property type="entry name" value="Glyco_hydro_31_N_dom"/>
</dbReference>
<dbReference type="SUPFAM" id="SSF74650">
    <property type="entry name" value="Galactose mutarotase-like"/>
    <property type="match status" value="1"/>
</dbReference>
<dbReference type="Gene3D" id="3.20.20.80">
    <property type="entry name" value="Glycosidases"/>
    <property type="match status" value="2"/>
</dbReference>
<feature type="domain" description="Glycoside hydrolase family 31 N-terminal" evidence="8">
    <location>
        <begin position="55"/>
        <end position="245"/>
    </location>
</feature>
<evidence type="ECO:0000259" key="9">
    <source>
        <dbReference type="Pfam" id="PF21365"/>
    </source>
</evidence>
<dbReference type="InterPro" id="IPR050985">
    <property type="entry name" value="Alpha-glycosidase_related"/>
</dbReference>
<keyword evidence="2 6" id="KW-0378">Hydrolase</keyword>
<dbReference type="Pfam" id="PF13802">
    <property type="entry name" value="Gal_mutarotas_2"/>
    <property type="match status" value="1"/>
</dbReference>
<dbReference type="Pfam" id="PF21365">
    <property type="entry name" value="Glyco_hydro_31_3rd"/>
    <property type="match status" value="1"/>
</dbReference>
<evidence type="ECO:0000259" key="7">
    <source>
        <dbReference type="Pfam" id="PF01055"/>
    </source>
</evidence>
<evidence type="ECO:0000259" key="8">
    <source>
        <dbReference type="Pfam" id="PF13802"/>
    </source>
</evidence>
<dbReference type="InterPro" id="IPR013780">
    <property type="entry name" value="Glyco_hydro_b"/>
</dbReference>
<keyword evidence="11" id="KW-1185">Reference proteome</keyword>
<dbReference type="SUPFAM" id="SSF51011">
    <property type="entry name" value="Glycosyl hydrolase domain"/>
    <property type="match status" value="1"/>
</dbReference>
<gene>
    <name evidence="10" type="ORF">DFH07DRAFT_1065171</name>
</gene>
<name>A0AAD7I4L2_9AGAR</name>
<evidence type="ECO:0000313" key="11">
    <source>
        <dbReference type="Proteomes" id="UP001215280"/>
    </source>
</evidence>
<proteinExistence type="inferred from homology"/>
<dbReference type="SUPFAM" id="SSF117125">
    <property type="entry name" value="Putative glucosidase YicI, C-terminal domain"/>
    <property type="match status" value="1"/>
</dbReference>
<keyword evidence="3 6" id="KW-0326">Glycosidase</keyword>
<dbReference type="FunFam" id="3.20.20.80:FF:000053">
    <property type="entry name" value="Alpha-xylosidase YicI"/>
    <property type="match status" value="1"/>
</dbReference>